<keyword evidence="6 9" id="KW-0500">Molybdenum</keyword>
<dbReference type="InterPro" id="IPR001453">
    <property type="entry name" value="MoaB/Mog_dom"/>
</dbReference>
<evidence type="ECO:0000256" key="7">
    <source>
        <dbReference type="ARBA" id="ARBA00023150"/>
    </source>
</evidence>
<evidence type="ECO:0000313" key="11">
    <source>
        <dbReference type="EMBL" id="SHF26405.1"/>
    </source>
</evidence>
<dbReference type="SUPFAM" id="SSF53218">
    <property type="entry name" value="Molybdenum cofactor biosynthesis proteins"/>
    <property type="match status" value="1"/>
</dbReference>
<dbReference type="InterPro" id="IPR036135">
    <property type="entry name" value="MoeA_linker/N_sf"/>
</dbReference>
<dbReference type="InterPro" id="IPR038987">
    <property type="entry name" value="MoeA-like"/>
</dbReference>
<dbReference type="InterPro" id="IPR036688">
    <property type="entry name" value="MoeA_C_domain_IV_sf"/>
</dbReference>
<dbReference type="Pfam" id="PF03453">
    <property type="entry name" value="MoeA_N"/>
    <property type="match status" value="1"/>
</dbReference>
<dbReference type="GO" id="GO:0005829">
    <property type="term" value="C:cytosol"/>
    <property type="evidence" value="ECO:0007669"/>
    <property type="project" value="TreeGrafter"/>
</dbReference>
<keyword evidence="9" id="KW-0460">Magnesium</keyword>
<dbReference type="SMART" id="SM00852">
    <property type="entry name" value="MoCF_biosynth"/>
    <property type="match status" value="1"/>
</dbReference>
<dbReference type="EMBL" id="FQVG01000048">
    <property type="protein sequence ID" value="SHF26405.1"/>
    <property type="molecule type" value="Genomic_DNA"/>
</dbReference>
<comment type="similarity">
    <text evidence="3 9">Belongs to the MoeA family.</text>
</comment>
<evidence type="ECO:0000256" key="1">
    <source>
        <dbReference type="ARBA" id="ARBA00002901"/>
    </source>
</evidence>
<dbReference type="Proteomes" id="UP000184423">
    <property type="component" value="Unassembled WGS sequence"/>
</dbReference>
<dbReference type="EC" id="2.10.1.1" evidence="4 9"/>
<evidence type="ECO:0000256" key="9">
    <source>
        <dbReference type="RuleBase" id="RU365090"/>
    </source>
</evidence>
<dbReference type="Gene3D" id="3.90.105.10">
    <property type="entry name" value="Molybdopterin biosynthesis moea protein, domain 2"/>
    <property type="match status" value="1"/>
</dbReference>
<dbReference type="UniPathway" id="UPA00344"/>
<dbReference type="RefSeq" id="WP_073249589.1">
    <property type="nucleotide sequence ID" value="NZ_FQVG01000048.1"/>
</dbReference>
<dbReference type="GO" id="GO:0046872">
    <property type="term" value="F:metal ion binding"/>
    <property type="evidence" value="ECO:0007669"/>
    <property type="project" value="UniProtKB-UniRule"/>
</dbReference>
<evidence type="ECO:0000256" key="4">
    <source>
        <dbReference type="ARBA" id="ARBA00013269"/>
    </source>
</evidence>
<reference evidence="12" key="1">
    <citation type="submission" date="2016-11" db="EMBL/GenBank/DDBJ databases">
        <authorList>
            <person name="Varghese N."/>
            <person name="Submissions S."/>
        </authorList>
    </citation>
    <scope>NUCLEOTIDE SEQUENCE [LARGE SCALE GENOMIC DNA]</scope>
    <source>
        <strain evidence="12">DSM 10124</strain>
    </source>
</reference>
<dbReference type="InterPro" id="IPR036425">
    <property type="entry name" value="MoaB/Mog-like_dom_sf"/>
</dbReference>
<accession>A0A1M5A8C8</accession>
<dbReference type="InterPro" id="IPR005111">
    <property type="entry name" value="MoeA_C_domain_IV"/>
</dbReference>
<gene>
    <name evidence="11" type="ORF">SAMN02746091_02124</name>
</gene>
<evidence type="ECO:0000259" key="10">
    <source>
        <dbReference type="SMART" id="SM00852"/>
    </source>
</evidence>
<evidence type="ECO:0000256" key="3">
    <source>
        <dbReference type="ARBA" id="ARBA00010763"/>
    </source>
</evidence>
<evidence type="ECO:0000313" key="12">
    <source>
        <dbReference type="Proteomes" id="UP000184423"/>
    </source>
</evidence>
<dbReference type="InterPro" id="IPR005110">
    <property type="entry name" value="MoeA_linker/N"/>
</dbReference>
<comment type="cofactor">
    <cofactor evidence="9">
        <name>Mg(2+)</name>
        <dbReference type="ChEBI" id="CHEBI:18420"/>
    </cofactor>
</comment>
<organism evidence="11 12">
    <name type="scientific">Caloramator proteoclasticus DSM 10124</name>
    <dbReference type="NCBI Taxonomy" id="1121262"/>
    <lineage>
        <taxon>Bacteria</taxon>
        <taxon>Bacillati</taxon>
        <taxon>Bacillota</taxon>
        <taxon>Clostridia</taxon>
        <taxon>Eubacteriales</taxon>
        <taxon>Clostridiaceae</taxon>
        <taxon>Caloramator</taxon>
    </lineage>
</organism>
<comment type="function">
    <text evidence="1 9">Catalyzes the insertion of molybdate into adenylated molybdopterin with the concomitant release of AMP.</text>
</comment>
<dbReference type="Pfam" id="PF00994">
    <property type="entry name" value="MoCF_biosynth"/>
    <property type="match status" value="1"/>
</dbReference>
<evidence type="ECO:0000256" key="8">
    <source>
        <dbReference type="ARBA" id="ARBA00047317"/>
    </source>
</evidence>
<dbReference type="GO" id="GO:0006777">
    <property type="term" value="P:Mo-molybdopterin cofactor biosynthetic process"/>
    <property type="evidence" value="ECO:0007669"/>
    <property type="project" value="UniProtKB-UniRule"/>
</dbReference>
<dbReference type="Pfam" id="PF03454">
    <property type="entry name" value="MoeA_C"/>
    <property type="match status" value="1"/>
</dbReference>
<comment type="catalytic activity">
    <reaction evidence="8">
        <text>adenylyl-molybdopterin + molybdate = Mo-molybdopterin + AMP + H(+)</text>
        <dbReference type="Rhea" id="RHEA:35047"/>
        <dbReference type="ChEBI" id="CHEBI:15378"/>
        <dbReference type="ChEBI" id="CHEBI:36264"/>
        <dbReference type="ChEBI" id="CHEBI:62727"/>
        <dbReference type="ChEBI" id="CHEBI:71302"/>
        <dbReference type="ChEBI" id="CHEBI:456215"/>
        <dbReference type="EC" id="2.10.1.1"/>
    </reaction>
</comment>
<dbReference type="PANTHER" id="PTHR10192:SF5">
    <property type="entry name" value="GEPHYRIN"/>
    <property type="match status" value="1"/>
</dbReference>
<dbReference type="NCBIfam" id="NF045515">
    <property type="entry name" value="Glp_gephyrin"/>
    <property type="match status" value="1"/>
</dbReference>
<dbReference type="SUPFAM" id="SSF63867">
    <property type="entry name" value="MoeA C-terminal domain-like"/>
    <property type="match status" value="1"/>
</dbReference>
<dbReference type="SUPFAM" id="SSF63882">
    <property type="entry name" value="MoeA N-terminal region -like"/>
    <property type="match status" value="1"/>
</dbReference>
<keyword evidence="9" id="KW-0479">Metal-binding</keyword>
<keyword evidence="9" id="KW-0808">Transferase</keyword>
<protein>
    <recommendedName>
        <fullName evidence="5 9">Molybdopterin molybdenumtransferase</fullName>
        <ecNumber evidence="4 9">2.10.1.1</ecNumber>
    </recommendedName>
</protein>
<sequence>MLKVLTVSEVLDIFKNAKEVDNEKVDINNALGRVLSEDVVSRENLPGFKRSSVDGYALISNDTYLCSESMPAMLKNKGSIVIGERPEYSINEGECVYIPTGAMLPDGADAVAMIEDCEELGDEVLVNKPASRWENVVFEDDDVKAGEVVIKKGTVIEDRHIAVLAGLGVTNINVKRKVKATVISTGDELISPYEERQIPKVRDINGYFLTAALIKDGCDAKYKGISKDNEEELFELVDKSLEESDIVFISGGSSAGNRDFTINIMERLGEVLFHGIAIKPGKPTLMAKVGEKFIVGLPGHPLSCAVVYRFIMSELIDRMLGRIRTDNSLILKMGENYHKAKGREEYLPVKIEGGFAYPIYAKSSAISVMAKCDGFIKIERDLEGIVNEQEVKIMR</sequence>
<dbReference type="Gene3D" id="3.40.980.10">
    <property type="entry name" value="MoaB/Mog-like domain"/>
    <property type="match status" value="1"/>
</dbReference>
<feature type="domain" description="MoaB/Mog" evidence="10">
    <location>
        <begin position="181"/>
        <end position="318"/>
    </location>
</feature>
<dbReference type="Gene3D" id="2.40.340.10">
    <property type="entry name" value="MoeA, C-terminal, domain IV"/>
    <property type="match status" value="1"/>
</dbReference>
<evidence type="ECO:0000256" key="5">
    <source>
        <dbReference type="ARBA" id="ARBA00021108"/>
    </source>
</evidence>
<proteinExistence type="inferred from homology"/>
<keyword evidence="7 9" id="KW-0501">Molybdenum cofactor biosynthesis</keyword>
<dbReference type="Gene3D" id="2.170.190.11">
    <property type="entry name" value="Molybdopterin biosynthesis moea protein, domain 3"/>
    <property type="match status" value="1"/>
</dbReference>
<evidence type="ECO:0000256" key="2">
    <source>
        <dbReference type="ARBA" id="ARBA00005046"/>
    </source>
</evidence>
<dbReference type="CDD" id="cd00887">
    <property type="entry name" value="MoeA"/>
    <property type="match status" value="1"/>
</dbReference>
<comment type="pathway">
    <text evidence="2 9">Cofactor biosynthesis; molybdopterin biosynthesis.</text>
</comment>
<evidence type="ECO:0000256" key="6">
    <source>
        <dbReference type="ARBA" id="ARBA00022505"/>
    </source>
</evidence>
<dbReference type="NCBIfam" id="TIGR00177">
    <property type="entry name" value="molyb_syn"/>
    <property type="match status" value="1"/>
</dbReference>
<keyword evidence="12" id="KW-1185">Reference proteome</keyword>
<name>A0A1M5A8C8_9CLOT</name>
<dbReference type="GO" id="GO:0061599">
    <property type="term" value="F:molybdopterin molybdotransferase activity"/>
    <property type="evidence" value="ECO:0007669"/>
    <property type="project" value="UniProtKB-UniRule"/>
</dbReference>
<dbReference type="PANTHER" id="PTHR10192">
    <property type="entry name" value="MOLYBDOPTERIN BIOSYNTHESIS PROTEIN"/>
    <property type="match status" value="1"/>
</dbReference>
<dbReference type="AlphaFoldDB" id="A0A1M5A8C8"/>